<gene>
    <name evidence="2" type="ORF">SMTD_LOCUS15138</name>
</gene>
<proteinExistence type="predicted"/>
<name>A0A3P8G6Z5_9TREM</name>
<evidence type="ECO:0000256" key="1">
    <source>
        <dbReference type="SAM" id="MobiDB-lite"/>
    </source>
</evidence>
<organism evidence="2 3">
    <name type="scientific">Schistosoma mattheei</name>
    <dbReference type="NCBI Taxonomy" id="31246"/>
    <lineage>
        <taxon>Eukaryota</taxon>
        <taxon>Metazoa</taxon>
        <taxon>Spiralia</taxon>
        <taxon>Lophotrochozoa</taxon>
        <taxon>Platyhelminthes</taxon>
        <taxon>Trematoda</taxon>
        <taxon>Digenea</taxon>
        <taxon>Strigeidida</taxon>
        <taxon>Schistosomatoidea</taxon>
        <taxon>Schistosomatidae</taxon>
        <taxon>Schistosoma</taxon>
    </lineage>
</organism>
<accession>A0A3P8G6Z5</accession>
<keyword evidence="3" id="KW-1185">Reference proteome</keyword>
<sequence>MNRPTPLDLLVIEAAHADNPLAGTPSTIKKSGCSPDKPKSGGQ</sequence>
<dbReference type="AlphaFoldDB" id="A0A3P8G6Z5"/>
<evidence type="ECO:0000313" key="3">
    <source>
        <dbReference type="Proteomes" id="UP000269396"/>
    </source>
</evidence>
<dbReference type="Proteomes" id="UP000269396">
    <property type="component" value="Unassembled WGS sequence"/>
</dbReference>
<protein>
    <submittedName>
        <fullName evidence="2">Uncharacterized protein</fullName>
    </submittedName>
</protein>
<evidence type="ECO:0000313" key="2">
    <source>
        <dbReference type="EMBL" id="VDP67798.1"/>
    </source>
</evidence>
<reference evidence="2 3" key="1">
    <citation type="submission" date="2018-11" db="EMBL/GenBank/DDBJ databases">
        <authorList>
            <consortium name="Pathogen Informatics"/>
        </authorList>
    </citation>
    <scope>NUCLEOTIDE SEQUENCE [LARGE SCALE GENOMIC DNA]</scope>
    <source>
        <strain>Denwood</strain>
        <strain evidence="3">Zambia</strain>
    </source>
</reference>
<dbReference type="EMBL" id="UZAL01035478">
    <property type="protein sequence ID" value="VDP67798.1"/>
    <property type="molecule type" value="Genomic_DNA"/>
</dbReference>
<feature type="region of interest" description="Disordered" evidence="1">
    <location>
        <begin position="19"/>
        <end position="43"/>
    </location>
</feature>